<evidence type="ECO:0000313" key="1">
    <source>
        <dbReference type="EMBL" id="PSG87388.1"/>
    </source>
</evidence>
<gene>
    <name evidence="1" type="ORF">C7H52_10925</name>
</gene>
<accession>A0A2T1N726</accession>
<dbReference type="RefSeq" id="WP_106463955.1">
    <property type="nucleotide sequence ID" value="NZ_PXOQ01000010.1"/>
</dbReference>
<dbReference type="OrthoDB" id="1438005at2"/>
<dbReference type="EMBL" id="PXOQ01000010">
    <property type="protein sequence ID" value="PSG87388.1"/>
    <property type="molecule type" value="Genomic_DNA"/>
</dbReference>
<keyword evidence="2" id="KW-1185">Reference proteome</keyword>
<dbReference type="Proteomes" id="UP000238426">
    <property type="component" value="Unassembled WGS sequence"/>
</dbReference>
<name>A0A2T1N726_9FLAO</name>
<sequence>MTRPTKILLPFIFLLLIISCADKKPEKQTSEFDKVLGIQNVATLNFLVSDFENDFLKRQYPKLDTENAYRQFLTELRDEKTKNWKSISQKARNKFKSSDLRLEMYEFPDSVWILKNSTFDKIESDSLPFLKSPFPYVKSRYKYTNPDGTIEYTYSRSSGENISEVHYDSIIKRELNSPDFNYIGKFLQALESIKEKSEFHKEFYETKKSAGFLFPESTANVMLNYNIDLNDKLNRKIIVLELAY</sequence>
<dbReference type="PROSITE" id="PS51257">
    <property type="entry name" value="PROKAR_LIPOPROTEIN"/>
    <property type="match status" value="1"/>
</dbReference>
<organism evidence="1 2">
    <name type="scientific">Aurantibacter aestuarii</name>
    <dbReference type="NCBI Taxonomy" id="1266046"/>
    <lineage>
        <taxon>Bacteria</taxon>
        <taxon>Pseudomonadati</taxon>
        <taxon>Bacteroidota</taxon>
        <taxon>Flavobacteriia</taxon>
        <taxon>Flavobacteriales</taxon>
        <taxon>Flavobacteriaceae</taxon>
        <taxon>Aurantibacter</taxon>
    </lineage>
</organism>
<evidence type="ECO:0008006" key="3">
    <source>
        <dbReference type="Google" id="ProtNLM"/>
    </source>
</evidence>
<reference evidence="1 2" key="1">
    <citation type="submission" date="2018-03" db="EMBL/GenBank/DDBJ databases">
        <title>Mesoflavibacter sp. HG37 and Mesoflavibacter sp. HG96 sp.nov., two marine bacteria isolated from seawater of Western Pacific Ocean.</title>
        <authorList>
            <person name="Cheng H."/>
            <person name="Wu Y.-H."/>
            <person name="Guo L.-L."/>
            <person name="Xu X.-W."/>
        </authorList>
    </citation>
    <scope>NUCLEOTIDE SEQUENCE [LARGE SCALE GENOMIC DNA]</scope>
    <source>
        <strain evidence="1 2">KCTC 32269</strain>
    </source>
</reference>
<proteinExistence type="predicted"/>
<comment type="caution">
    <text evidence="1">The sequence shown here is derived from an EMBL/GenBank/DDBJ whole genome shotgun (WGS) entry which is preliminary data.</text>
</comment>
<evidence type="ECO:0000313" key="2">
    <source>
        <dbReference type="Proteomes" id="UP000238426"/>
    </source>
</evidence>
<dbReference type="AlphaFoldDB" id="A0A2T1N726"/>
<protein>
    <recommendedName>
        <fullName evidence="3">Lipoprotein</fullName>
    </recommendedName>
</protein>